<dbReference type="Gene3D" id="2.60.120.260">
    <property type="entry name" value="Galactose-binding domain-like"/>
    <property type="match status" value="2"/>
</dbReference>
<dbReference type="PANTHER" id="PTHR34987">
    <property type="entry name" value="C, PUTATIVE (AFU_ORTHOLOGUE AFUA_3G02880)-RELATED"/>
    <property type="match status" value="1"/>
</dbReference>
<keyword evidence="3" id="KW-1185">Reference proteome</keyword>
<evidence type="ECO:0000259" key="1">
    <source>
        <dbReference type="Pfam" id="PF17389"/>
    </source>
</evidence>
<dbReference type="RefSeq" id="WP_109626049.1">
    <property type="nucleotide sequence ID" value="NZ_JANKBI010000003.1"/>
</dbReference>
<organism evidence="2 3">
    <name type="scientific">Murimonas intestini</name>
    <dbReference type="NCBI Taxonomy" id="1337051"/>
    <lineage>
        <taxon>Bacteria</taxon>
        <taxon>Bacillati</taxon>
        <taxon>Bacillota</taxon>
        <taxon>Clostridia</taxon>
        <taxon>Lachnospirales</taxon>
        <taxon>Lachnospiraceae</taxon>
        <taxon>Murimonas</taxon>
    </lineage>
</organism>
<gene>
    <name evidence="2" type="ORF">C7383_10511</name>
</gene>
<feature type="domain" description="Alpha-L-rhamnosidase six-hairpin glycosidase" evidence="1">
    <location>
        <begin position="374"/>
        <end position="595"/>
    </location>
</feature>
<dbReference type="AlphaFoldDB" id="A0AB73T411"/>
<protein>
    <submittedName>
        <fullName evidence="2">Alpha-L-rhamnosidase</fullName>
    </submittedName>
</protein>
<sequence>METADLFRKARPVWAEGREKEMNMTMGFVLKFQGQGKDLILRLTGSTIYRVFLNGVFLLHGPARAAHGYYRVDEVRIGQDEQQEENWLAVETAGFNVNSYYTLDAPSFLQAELSSPDQVIGATVAEDTAAAFIPMVLTERIQKVQRYSFQRPFIEAYRLEEEMQGWRTGLPCPGCRILPVQNLAVQGEKKLLLKGLPDWKYKVCGASRKIGEGTFFIKAAHIEYWPDRALLEIGDKLKGYEADKLEICVSREMDRTVTGKLCRAEDKRETLSKGEFEIYDLGRNTTGFIKLQAQCTEDSKLYIVFDEVLTDGDVRYNRMSCVNTICLYLKSGHYDFESFQPYTCRYIKIMAAEGRCRVERPQIRELRNHTGDHTVFHSSDEQLNRIFEAARETYAQNALDVYMDCPSRERAGWLCDSFFTARVEADLTGRTVVEDAFLENFLLPEEFAYLPDGMLPMCYPSDHYDGNFIPNWALWLVLELYEYRMRKPEECMTAKFRGKIEKLFQYFEKFENEDGLLEDLDGWIFVEWSRANELTEGVNYPSNMLYSAALRAAGSMYGEEEWVGKGRRLADKIREQSFDGKFFRDQAVRLEKEGQGRLVVLPESTEVCQYYAFFFMTADKDSYPELFQCLIQDFGPDRNTDTVWKEVGAANAFIGNYLRVELLSRYGLVGQILEETKEFFDYMVLRTGTLWENTTAHASCNHGFASHVIHSYLRDLCGISEVDRQNHIISFRLSDTGLEKCECRIPVGGQWLYAGITAENGNRILRVRLPEGFTASIKDESFRPCEVIYLDQD</sequence>
<dbReference type="EMBL" id="QGGY01000005">
    <property type="protein sequence ID" value="PWJ75978.1"/>
    <property type="molecule type" value="Genomic_DNA"/>
</dbReference>
<dbReference type="GO" id="GO:0005975">
    <property type="term" value="P:carbohydrate metabolic process"/>
    <property type="evidence" value="ECO:0007669"/>
    <property type="project" value="InterPro"/>
</dbReference>
<dbReference type="InterPro" id="IPR008928">
    <property type="entry name" value="6-hairpin_glycosidase_sf"/>
</dbReference>
<dbReference type="Pfam" id="PF17389">
    <property type="entry name" value="Bac_rhamnosid6H"/>
    <property type="match status" value="1"/>
</dbReference>
<dbReference type="SUPFAM" id="SSF48208">
    <property type="entry name" value="Six-hairpin glycosidases"/>
    <property type="match status" value="1"/>
</dbReference>
<comment type="caution">
    <text evidence="2">The sequence shown here is derived from an EMBL/GenBank/DDBJ whole genome shotgun (WGS) entry which is preliminary data.</text>
</comment>
<accession>A0AB73T411</accession>
<evidence type="ECO:0000313" key="3">
    <source>
        <dbReference type="Proteomes" id="UP000245412"/>
    </source>
</evidence>
<reference evidence="2 3" key="1">
    <citation type="submission" date="2018-05" db="EMBL/GenBank/DDBJ databases">
        <authorList>
            <person name="Goeker M."/>
            <person name="Huntemann M."/>
            <person name="Clum A."/>
            <person name="Pillay M."/>
            <person name="Palaniappan K."/>
            <person name="Varghese N."/>
            <person name="Mikhailova N."/>
            <person name="Stamatis D."/>
            <person name="Reddy T."/>
            <person name="Daum C."/>
            <person name="Shapiro N."/>
            <person name="Ivanova N."/>
            <person name="Kyrpides N."/>
            <person name="Woyke T."/>
        </authorList>
    </citation>
    <scope>NUCLEOTIDE SEQUENCE [LARGE SCALE GENOMIC DNA]</scope>
    <source>
        <strain evidence="2 3">DSM 26524</strain>
    </source>
</reference>
<proteinExistence type="predicted"/>
<dbReference type="Gene3D" id="1.50.10.10">
    <property type="match status" value="1"/>
</dbReference>
<name>A0AB73T411_9FIRM</name>
<dbReference type="Gene3D" id="2.60.420.10">
    <property type="entry name" value="Maltose phosphorylase, domain 3"/>
    <property type="match status" value="1"/>
</dbReference>
<evidence type="ECO:0000313" key="2">
    <source>
        <dbReference type="EMBL" id="PWJ75978.1"/>
    </source>
</evidence>
<dbReference type="Proteomes" id="UP000245412">
    <property type="component" value="Unassembled WGS sequence"/>
</dbReference>
<dbReference type="InterPro" id="IPR035396">
    <property type="entry name" value="Bac_rhamnosid6H"/>
</dbReference>
<dbReference type="InterPro" id="IPR012341">
    <property type="entry name" value="6hp_glycosidase-like_sf"/>
</dbReference>
<dbReference type="PANTHER" id="PTHR34987:SF2">
    <property type="entry name" value="B, PUTATIVE (AFU_ORTHOLOGUE AFUA_7G05040)-RELATED"/>
    <property type="match status" value="1"/>
</dbReference>